<organism evidence="1 2">
    <name type="scientific">Pyxicephalus adspersus</name>
    <name type="common">African bullfrog</name>
    <dbReference type="NCBI Taxonomy" id="30357"/>
    <lineage>
        <taxon>Eukaryota</taxon>
        <taxon>Metazoa</taxon>
        <taxon>Chordata</taxon>
        <taxon>Craniata</taxon>
        <taxon>Vertebrata</taxon>
        <taxon>Euteleostomi</taxon>
        <taxon>Amphibia</taxon>
        <taxon>Batrachia</taxon>
        <taxon>Anura</taxon>
        <taxon>Neobatrachia</taxon>
        <taxon>Ranoidea</taxon>
        <taxon>Pyxicephalidae</taxon>
        <taxon>Pyxicephalinae</taxon>
        <taxon>Pyxicephalus</taxon>
    </lineage>
</organism>
<gene>
    <name evidence="1" type="ORF">GDO54_000226</name>
</gene>
<accession>A0AAV3B592</accession>
<proteinExistence type="predicted"/>
<dbReference type="Proteomes" id="UP001181693">
    <property type="component" value="Unassembled WGS sequence"/>
</dbReference>
<dbReference type="EMBL" id="DYDO01000001">
    <property type="protein sequence ID" value="DBA32432.1"/>
    <property type="molecule type" value="Genomic_DNA"/>
</dbReference>
<name>A0AAV3B592_PYXAD</name>
<protein>
    <submittedName>
        <fullName evidence="1">Uncharacterized protein</fullName>
    </submittedName>
</protein>
<sequence>MQQVRDSYTELLSCFEPPFPMLFPQDLIFLFTWEALINSAGGLFPGSLWTQRGQTELCVGCDGMGCMEAVRHCMTEASDLAFMDPRHQPSAAMGYSKRRSSLSK</sequence>
<dbReference type="AlphaFoldDB" id="A0AAV3B592"/>
<keyword evidence="2" id="KW-1185">Reference proteome</keyword>
<evidence type="ECO:0000313" key="1">
    <source>
        <dbReference type="EMBL" id="DBA32432.1"/>
    </source>
</evidence>
<comment type="caution">
    <text evidence="1">The sequence shown here is derived from an EMBL/GenBank/DDBJ whole genome shotgun (WGS) entry which is preliminary data.</text>
</comment>
<evidence type="ECO:0000313" key="2">
    <source>
        <dbReference type="Proteomes" id="UP001181693"/>
    </source>
</evidence>
<reference evidence="1" key="1">
    <citation type="thesis" date="2020" institute="ProQuest LLC" country="789 East Eisenhower Parkway, Ann Arbor, MI, USA">
        <title>Comparative Genomics and Chromosome Evolution.</title>
        <authorList>
            <person name="Mudd A.B."/>
        </authorList>
    </citation>
    <scope>NUCLEOTIDE SEQUENCE</scope>
    <source>
        <strain evidence="1">1538</strain>
        <tissue evidence="1">Blood</tissue>
    </source>
</reference>